<gene>
    <name evidence="2" type="ORF">IscW_ISCW014947</name>
</gene>
<evidence type="ECO:0000313" key="4">
    <source>
        <dbReference type="Proteomes" id="UP000001555"/>
    </source>
</evidence>
<dbReference type="VEuPathDB" id="VectorBase:ISCW014947"/>
<name>B7QJR5_IXOSC</name>
<feature type="region of interest" description="Disordered" evidence="1">
    <location>
        <begin position="1"/>
        <end position="84"/>
    </location>
</feature>
<dbReference type="InParanoid" id="B7QJR5"/>
<reference evidence="3" key="2">
    <citation type="submission" date="2020-05" db="UniProtKB">
        <authorList>
            <consortium name="EnsemblMetazoa"/>
        </authorList>
    </citation>
    <scope>IDENTIFICATION</scope>
    <source>
        <strain evidence="3">wikel</strain>
    </source>
</reference>
<dbReference type="EMBL" id="DS953723">
    <property type="protein sequence ID" value="EEC19087.1"/>
    <property type="molecule type" value="Genomic_DNA"/>
</dbReference>
<protein>
    <submittedName>
        <fullName evidence="2 3">Uncharacterized protein</fullName>
    </submittedName>
</protein>
<evidence type="ECO:0000313" key="3">
    <source>
        <dbReference type="EnsemblMetazoa" id="ISCW014947-PA"/>
    </source>
</evidence>
<accession>B7QJR5</accession>
<sequence>MSAGQPSSQVDRPIYHLEPERAPSGTLPPRRQAHEVAESSEDDSTFKDDNSDMDDSEGSQGWTESRGKKRRRKSGGSGTSGTTSRRLLEEGFTVLFAPTNSDSVASLSPSKLTEYVECAAPGAVKEVRVNKARNLIAVEAKTPKLKAVLLNLQVLCTTPVRAFLPSPPNSCLGLIRDVELGLSDADIQNQIQAPVEIWDVRRLGEKSKLVKIVFLGKARPDSLFYGLVRTPVLPFKVKACSVAGASITAI</sequence>
<reference evidence="2 4" key="1">
    <citation type="submission" date="2008-03" db="EMBL/GenBank/DDBJ databases">
        <title>Annotation of Ixodes scapularis.</title>
        <authorList>
            <consortium name="Ixodes scapularis Genome Project Consortium"/>
            <person name="Caler E."/>
            <person name="Hannick L.I."/>
            <person name="Bidwell S."/>
            <person name="Joardar V."/>
            <person name="Thiagarajan M."/>
            <person name="Amedeo P."/>
            <person name="Galinsky K.J."/>
            <person name="Schobel S."/>
            <person name="Inman J."/>
            <person name="Hostetler J."/>
            <person name="Miller J."/>
            <person name="Hammond M."/>
            <person name="Megy K."/>
            <person name="Lawson D."/>
            <person name="Kodira C."/>
            <person name="Sutton G."/>
            <person name="Meyer J."/>
            <person name="Hill C.A."/>
            <person name="Birren B."/>
            <person name="Nene V."/>
            <person name="Collins F."/>
            <person name="Alarcon-Chaidez F."/>
            <person name="Wikel S."/>
            <person name="Strausberg R."/>
        </authorList>
    </citation>
    <scope>NUCLEOTIDE SEQUENCE [LARGE SCALE GENOMIC DNA]</scope>
    <source>
        <strain evidence="4">Wikel</strain>
        <strain evidence="2">Wikel colony</strain>
    </source>
</reference>
<evidence type="ECO:0000256" key="1">
    <source>
        <dbReference type="SAM" id="MobiDB-lite"/>
    </source>
</evidence>
<proteinExistence type="predicted"/>
<dbReference type="AlphaFoldDB" id="B7QJR5"/>
<dbReference type="VEuPathDB" id="VectorBase:ISCI014947"/>
<dbReference type="PaxDb" id="6945-B7QJR5"/>
<dbReference type="HOGENOM" id="CLU_1112368_0_0_1"/>
<organism>
    <name type="scientific">Ixodes scapularis</name>
    <name type="common">Black-legged tick</name>
    <name type="synonym">Deer tick</name>
    <dbReference type="NCBI Taxonomy" id="6945"/>
    <lineage>
        <taxon>Eukaryota</taxon>
        <taxon>Metazoa</taxon>
        <taxon>Ecdysozoa</taxon>
        <taxon>Arthropoda</taxon>
        <taxon>Chelicerata</taxon>
        <taxon>Arachnida</taxon>
        <taxon>Acari</taxon>
        <taxon>Parasitiformes</taxon>
        <taxon>Ixodida</taxon>
        <taxon>Ixodoidea</taxon>
        <taxon>Ixodidae</taxon>
        <taxon>Ixodinae</taxon>
        <taxon>Ixodes</taxon>
    </lineage>
</organism>
<dbReference type="EMBL" id="ABJB010497888">
    <property type="status" value="NOT_ANNOTATED_CDS"/>
    <property type="molecule type" value="Genomic_DNA"/>
</dbReference>
<dbReference type="OrthoDB" id="6523244at2759"/>
<dbReference type="VEuPathDB" id="VectorBase:ISCP_013151"/>
<evidence type="ECO:0000313" key="2">
    <source>
        <dbReference type="EMBL" id="EEC19087.1"/>
    </source>
</evidence>
<dbReference type="EnsemblMetazoa" id="ISCW014947-RA">
    <property type="protein sequence ID" value="ISCW014947-PA"/>
    <property type="gene ID" value="ISCW014947"/>
</dbReference>
<keyword evidence="4" id="KW-1185">Reference proteome</keyword>
<dbReference type="Proteomes" id="UP000001555">
    <property type="component" value="Unassembled WGS sequence"/>
</dbReference>
<feature type="compositionally biased region" description="Polar residues" evidence="1">
    <location>
        <begin position="1"/>
        <end position="10"/>
    </location>
</feature>